<gene>
    <name evidence="1" type="ORF">T02_13935</name>
</gene>
<protein>
    <submittedName>
        <fullName evidence="1">Uncharacterized protein</fullName>
    </submittedName>
</protein>
<sequence>MRPPTHLKNINPEFLLSKENAGTKNTKPRHHCRCQEELADKSLV</sequence>
<dbReference type="EMBL" id="JYDW01002605">
    <property type="protein sequence ID" value="KRZ46655.1"/>
    <property type="molecule type" value="Genomic_DNA"/>
</dbReference>
<evidence type="ECO:0000313" key="1">
    <source>
        <dbReference type="EMBL" id="KRZ46655.1"/>
    </source>
</evidence>
<name>A0A0V1KHE1_9BILA</name>
<reference evidence="1 2" key="1">
    <citation type="submission" date="2015-05" db="EMBL/GenBank/DDBJ databases">
        <title>Evolution of Trichinella species and genotypes.</title>
        <authorList>
            <person name="Korhonen P.K."/>
            <person name="Edoardo P."/>
            <person name="Giuseppe L.R."/>
            <person name="Gasser R.B."/>
        </authorList>
    </citation>
    <scope>NUCLEOTIDE SEQUENCE [LARGE SCALE GENOMIC DNA]</scope>
    <source>
        <strain evidence="1">ISS10</strain>
    </source>
</reference>
<proteinExistence type="predicted"/>
<organism evidence="1 2">
    <name type="scientific">Trichinella nativa</name>
    <dbReference type="NCBI Taxonomy" id="6335"/>
    <lineage>
        <taxon>Eukaryota</taxon>
        <taxon>Metazoa</taxon>
        <taxon>Ecdysozoa</taxon>
        <taxon>Nematoda</taxon>
        <taxon>Enoplea</taxon>
        <taxon>Dorylaimia</taxon>
        <taxon>Trichinellida</taxon>
        <taxon>Trichinellidae</taxon>
        <taxon>Trichinella</taxon>
    </lineage>
</organism>
<dbReference type="Proteomes" id="UP000054721">
    <property type="component" value="Unassembled WGS sequence"/>
</dbReference>
<accession>A0A0V1KHE1</accession>
<comment type="caution">
    <text evidence="1">The sequence shown here is derived from an EMBL/GenBank/DDBJ whole genome shotgun (WGS) entry which is preliminary data.</text>
</comment>
<keyword evidence="2" id="KW-1185">Reference proteome</keyword>
<dbReference type="AlphaFoldDB" id="A0A0V1KHE1"/>
<evidence type="ECO:0000313" key="2">
    <source>
        <dbReference type="Proteomes" id="UP000054721"/>
    </source>
</evidence>